<gene>
    <name evidence="1" type="ORF">TPSD3_12525</name>
</gene>
<accession>A0A251X5M3</accession>
<protein>
    <recommendedName>
        <fullName evidence="3">Big-1 domain-containing protein</fullName>
    </recommendedName>
</protein>
<keyword evidence="2" id="KW-1185">Reference proteome</keyword>
<dbReference type="EMBL" id="MSLT01000020">
    <property type="protein sequence ID" value="OUD12832.1"/>
    <property type="molecule type" value="Genomic_DNA"/>
</dbReference>
<dbReference type="Gene3D" id="2.60.40.10">
    <property type="entry name" value="Immunoglobulins"/>
    <property type="match status" value="2"/>
</dbReference>
<evidence type="ECO:0000313" key="1">
    <source>
        <dbReference type="EMBL" id="OUD12832.1"/>
    </source>
</evidence>
<comment type="caution">
    <text evidence="1">The sequence shown here is derived from an EMBL/GenBank/DDBJ whole genome shotgun (WGS) entry which is preliminary data.</text>
</comment>
<evidence type="ECO:0000313" key="2">
    <source>
        <dbReference type="Proteomes" id="UP000194798"/>
    </source>
</evidence>
<feature type="non-terminal residue" evidence="1">
    <location>
        <position position="335"/>
    </location>
</feature>
<sequence>MRHFQLQIKFYIQFSLLLAMVSYSGFSFATLTRVDSTSGTVLKGAMSEFLMIRVNDAQGGIRAGVKLGFSLTNTACEAVNVAVLDVLDGGVSDAQGIVHVRLNAASPLVTAGIHTVDAWIADEPAVRLTIPLIVEQHNSLFVTQGQCQTVNVGQTAQPIIFRFLDNGGLPRTLIDVRFELHDSNGTVGDGLLIVSGTTNEQGQVQTLVSTTRAGKWTVSAHARTALDFTASLGITVLPMEASVLAPVAGEQQSLNAGRLSEPFIFVLQDVFGNVPITQEGQTVHFSVVTPSGITTTTGLTRTTAISNAQGQVSTQFTAPDVLGTYRIQANLPNRP</sequence>
<dbReference type="AlphaFoldDB" id="A0A251X5M3"/>
<dbReference type="InterPro" id="IPR013783">
    <property type="entry name" value="Ig-like_fold"/>
</dbReference>
<reference evidence="1 2" key="1">
    <citation type="submission" date="2016-12" db="EMBL/GenBank/DDBJ databases">
        <title>Thioflexothrix psekupsii D3 genome sequencing and assembly.</title>
        <authorList>
            <person name="Fomenkov A."/>
            <person name="Vincze T."/>
            <person name="Grabovich M."/>
            <person name="Anton B.P."/>
            <person name="Dubinina G."/>
            <person name="Orlova M."/>
            <person name="Belousova E."/>
            <person name="Roberts R.J."/>
        </authorList>
    </citation>
    <scope>NUCLEOTIDE SEQUENCE [LARGE SCALE GENOMIC DNA]</scope>
    <source>
        <strain evidence="1">D3</strain>
    </source>
</reference>
<dbReference type="SUPFAM" id="SSF49373">
    <property type="entry name" value="Invasin/intimin cell-adhesion fragments"/>
    <property type="match status" value="1"/>
</dbReference>
<dbReference type="InterPro" id="IPR008964">
    <property type="entry name" value="Invasin/intimin_cell_adhesion"/>
</dbReference>
<proteinExistence type="predicted"/>
<evidence type="ECO:0008006" key="3">
    <source>
        <dbReference type="Google" id="ProtNLM"/>
    </source>
</evidence>
<dbReference type="RefSeq" id="WP_140048556.1">
    <property type="nucleotide sequence ID" value="NZ_MSLT01000020.1"/>
</dbReference>
<name>A0A251X5M3_9GAMM</name>
<dbReference type="Proteomes" id="UP000194798">
    <property type="component" value="Unassembled WGS sequence"/>
</dbReference>
<organism evidence="1 2">
    <name type="scientific">Thioflexithrix psekupsensis</name>
    <dbReference type="NCBI Taxonomy" id="1570016"/>
    <lineage>
        <taxon>Bacteria</taxon>
        <taxon>Pseudomonadati</taxon>
        <taxon>Pseudomonadota</taxon>
        <taxon>Gammaproteobacteria</taxon>
        <taxon>Thiotrichales</taxon>
        <taxon>Thioflexithrix</taxon>
    </lineage>
</organism>